<evidence type="ECO:0000256" key="6">
    <source>
        <dbReference type="ARBA" id="ARBA00023136"/>
    </source>
</evidence>
<dbReference type="RefSeq" id="WP_189579179.1">
    <property type="nucleotide sequence ID" value="NZ_BMYF01000004.1"/>
</dbReference>
<keyword evidence="4 7" id="KW-0812">Transmembrane</keyword>
<keyword evidence="9" id="KW-1185">Reference proteome</keyword>
<reference evidence="8" key="2">
    <citation type="submission" date="2020-09" db="EMBL/GenBank/DDBJ databases">
        <authorList>
            <person name="Sun Q."/>
            <person name="Kim S."/>
        </authorList>
    </citation>
    <scope>NUCLEOTIDE SEQUENCE</scope>
    <source>
        <strain evidence="8">KCTC 23224</strain>
    </source>
</reference>
<comment type="subcellular location">
    <subcellularLocation>
        <location evidence="1">Cell membrane</location>
        <topology evidence="1">Multi-pass membrane protein</topology>
    </subcellularLocation>
</comment>
<dbReference type="InterPro" id="IPR032808">
    <property type="entry name" value="DoxX"/>
</dbReference>
<dbReference type="Pfam" id="PF07681">
    <property type="entry name" value="DoxX"/>
    <property type="match status" value="1"/>
</dbReference>
<dbReference type="InterPro" id="IPR051907">
    <property type="entry name" value="DoxX-like_oxidoreductase"/>
</dbReference>
<evidence type="ECO:0000256" key="2">
    <source>
        <dbReference type="ARBA" id="ARBA00006679"/>
    </source>
</evidence>
<dbReference type="GO" id="GO:0005886">
    <property type="term" value="C:plasma membrane"/>
    <property type="evidence" value="ECO:0007669"/>
    <property type="project" value="UniProtKB-SubCell"/>
</dbReference>
<dbReference type="PANTHER" id="PTHR33452">
    <property type="entry name" value="OXIDOREDUCTASE CATD-RELATED"/>
    <property type="match status" value="1"/>
</dbReference>
<evidence type="ECO:0000256" key="1">
    <source>
        <dbReference type="ARBA" id="ARBA00004651"/>
    </source>
</evidence>
<feature type="transmembrane region" description="Helical" evidence="7">
    <location>
        <begin position="108"/>
        <end position="128"/>
    </location>
</feature>
<feature type="transmembrane region" description="Helical" evidence="7">
    <location>
        <begin position="80"/>
        <end position="96"/>
    </location>
</feature>
<sequence>MKKLIFSTKPFAIDFALALLRVGSAGMMITHGWAKIADFTNKLGTFRDPLGVGPAVSLQLAIFSEFFCAILLLLGFMTRICLLPLGFTMFVAAFMVHADDPFASKEKALLFLLIFVVLSITGPGRLSLDAQINRKRY</sequence>
<evidence type="ECO:0000256" key="3">
    <source>
        <dbReference type="ARBA" id="ARBA00022475"/>
    </source>
</evidence>
<proteinExistence type="inferred from homology"/>
<reference evidence="8" key="1">
    <citation type="journal article" date="2014" name="Int. J. Syst. Evol. Microbiol.">
        <title>Complete genome sequence of Corynebacterium casei LMG S-19264T (=DSM 44701T), isolated from a smear-ripened cheese.</title>
        <authorList>
            <consortium name="US DOE Joint Genome Institute (JGI-PGF)"/>
            <person name="Walter F."/>
            <person name="Albersmeier A."/>
            <person name="Kalinowski J."/>
            <person name="Ruckert C."/>
        </authorList>
    </citation>
    <scope>NUCLEOTIDE SEQUENCE</scope>
    <source>
        <strain evidence="8">KCTC 23224</strain>
    </source>
</reference>
<protein>
    <submittedName>
        <fullName evidence="8">Membrane protein</fullName>
    </submittedName>
</protein>
<evidence type="ECO:0000256" key="4">
    <source>
        <dbReference type="ARBA" id="ARBA00022692"/>
    </source>
</evidence>
<dbReference type="PANTHER" id="PTHR33452:SF1">
    <property type="entry name" value="INNER MEMBRANE PROTEIN YPHA-RELATED"/>
    <property type="match status" value="1"/>
</dbReference>
<gene>
    <name evidence="8" type="ORF">GCM10008106_08020</name>
</gene>
<feature type="transmembrane region" description="Helical" evidence="7">
    <location>
        <begin position="54"/>
        <end position="73"/>
    </location>
</feature>
<feature type="transmembrane region" description="Helical" evidence="7">
    <location>
        <begin position="12"/>
        <end position="34"/>
    </location>
</feature>
<comment type="similarity">
    <text evidence="2">Belongs to the DoxX family.</text>
</comment>
<dbReference type="EMBL" id="BMYF01000004">
    <property type="protein sequence ID" value="GHB29604.1"/>
    <property type="molecule type" value="Genomic_DNA"/>
</dbReference>
<dbReference type="AlphaFoldDB" id="A0A8J3CWQ6"/>
<keyword evidence="6 7" id="KW-0472">Membrane</keyword>
<organism evidence="8 9">
    <name type="scientific">Mongoliitalea lutea</name>
    <dbReference type="NCBI Taxonomy" id="849756"/>
    <lineage>
        <taxon>Bacteria</taxon>
        <taxon>Pseudomonadati</taxon>
        <taxon>Bacteroidota</taxon>
        <taxon>Cytophagia</taxon>
        <taxon>Cytophagales</taxon>
        <taxon>Cyclobacteriaceae</taxon>
        <taxon>Mongoliitalea</taxon>
    </lineage>
</organism>
<evidence type="ECO:0000313" key="9">
    <source>
        <dbReference type="Proteomes" id="UP000642809"/>
    </source>
</evidence>
<keyword evidence="5 7" id="KW-1133">Transmembrane helix</keyword>
<evidence type="ECO:0000256" key="5">
    <source>
        <dbReference type="ARBA" id="ARBA00022989"/>
    </source>
</evidence>
<accession>A0A8J3CWQ6</accession>
<comment type="caution">
    <text evidence="8">The sequence shown here is derived from an EMBL/GenBank/DDBJ whole genome shotgun (WGS) entry which is preliminary data.</text>
</comment>
<dbReference type="Proteomes" id="UP000642809">
    <property type="component" value="Unassembled WGS sequence"/>
</dbReference>
<name>A0A8J3CWQ6_9BACT</name>
<evidence type="ECO:0000256" key="7">
    <source>
        <dbReference type="SAM" id="Phobius"/>
    </source>
</evidence>
<keyword evidence="3" id="KW-1003">Cell membrane</keyword>
<evidence type="ECO:0000313" key="8">
    <source>
        <dbReference type="EMBL" id="GHB29604.1"/>
    </source>
</evidence>